<dbReference type="KEGG" id="rgu:A4W93_17170"/>
<dbReference type="EMBL" id="CP015118">
    <property type="protein sequence ID" value="ARN21488.1"/>
    <property type="molecule type" value="Genomic_DNA"/>
</dbReference>
<evidence type="ECO:0000313" key="2">
    <source>
        <dbReference type="Proteomes" id="UP000193427"/>
    </source>
</evidence>
<dbReference type="AlphaFoldDB" id="A0A1W6LBE1"/>
<organism evidence="1 2">
    <name type="scientific">Piscinibacter gummiphilus</name>
    <dbReference type="NCBI Taxonomy" id="946333"/>
    <lineage>
        <taxon>Bacteria</taxon>
        <taxon>Pseudomonadati</taxon>
        <taxon>Pseudomonadota</taxon>
        <taxon>Betaproteobacteria</taxon>
        <taxon>Burkholderiales</taxon>
        <taxon>Sphaerotilaceae</taxon>
        <taxon>Piscinibacter</taxon>
    </lineage>
</organism>
<gene>
    <name evidence="1" type="ORF">A4W93_17170</name>
</gene>
<dbReference type="STRING" id="946333.A4W93_17170"/>
<name>A0A1W6LBE1_9BURK</name>
<dbReference type="RefSeq" id="WP_085751777.1">
    <property type="nucleotide sequence ID" value="NZ_BSPR01000013.1"/>
</dbReference>
<proteinExistence type="predicted"/>
<dbReference type="OrthoDB" id="10002864at2"/>
<protein>
    <submittedName>
        <fullName evidence="1">Uncharacterized protein</fullName>
    </submittedName>
</protein>
<keyword evidence="2" id="KW-1185">Reference proteome</keyword>
<reference evidence="1 2" key="1">
    <citation type="submission" date="2016-04" db="EMBL/GenBank/DDBJ databases">
        <title>Complete genome sequence of natural rubber-degrading, novel Gram-negative bacterium, Rhizobacter gummiphilus strain NS21.</title>
        <authorList>
            <person name="Tabata M."/>
            <person name="Kasai D."/>
            <person name="Fukuda M."/>
        </authorList>
    </citation>
    <scope>NUCLEOTIDE SEQUENCE [LARGE SCALE GENOMIC DNA]</scope>
    <source>
        <strain evidence="1 2">NS21</strain>
    </source>
</reference>
<sequence length="101" mass="10779">MTEREDALAEEVALLVRVAMQAIAPAWRRATVRFAWDGGCFSTTVSYAAAHDPLPVDAVAHRALFVRLQQAGRRLPHPGTSGGCDVDIDAAGTHAARVSRA</sequence>
<evidence type="ECO:0000313" key="1">
    <source>
        <dbReference type="EMBL" id="ARN21488.1"/>
    </source>
</evidence>
<accession>A0A1W6LBE1</accession>
<dbReference type="Proteomes" id="UP000193427">
    <property type="component" value="Chromosome"/>
</dbReference>